<dbReference type="InterPro" id="IPR023562">
    <property type="entry name" value="ClpP/TepA"/>
</dbReference>
<dbReference type="CDD" id="cd07016">
    <property type="entry name" value="S14_ClpP_1"/>
    <property type="match status" value="1"/>
</dbReference>
<organism evidence="8 9">
    <name type="scientific">Pseudovibrio ascidiaceicola</name>
    <dbReference type="NCBI Taxonomy" id="285279"/>
    <lineage>
        <taxon>Bacteria</taxon>
        <taxon>Pseudomonadati</taxon>
        <taxon>Pseudomonadota</taxon>
        <taxon>Alphaproteobacteria</taxon>
        <taxon>Hyphomicrobiales</taxon>
        <taxon>Stappiaceae</taxon>
        <taxon>Pseudovibrio</taxon>
    </lineage>
</organism>
<evidence type="ECO:0000256" key="6">
    <source>
        <dbReference type="RuleBase" id="RU003567"/>
    </source>
</evidence>
<sequence>MGIYRDGQIFMYGAVGLDWYEEFFTALQVIEALAEHGREKDVTVRMNSGGGDPITAIAIYNALKAHDGQVTVQIDAMSASAASLIAMGADVRIMKAGAQMMIHDPSSGVWGTARDLKEGAALLDMQADEYAKLYAKASGKTTEEAREIMEAETWMMGEEAVIAGFATTHDGSTNSLMCPPFDYTQYSKAPKELVTMTRTNKWGKEPEQTTPTQEEQTKMPKTDEEIAQMVADAEAKGKADGVKEGVETYMKLQKQVMELPQAQKQPKLAESFMADGMDFEQIKAKFDLMEDNEPAPNNNPSQSEYNNLRQTGAGLDSTDKPQQPTMSAGSIYKKRRELMAS</sequence>
<evidence type="ECO:0000256" key="4">
    <source>
        <dbReference type="ARBA" id="ARBA00022801"/>
    </source>
</evidence>
<dbReference type="Proteomes" id="UP000199598">
    <property type="component" value="Unassembled WGS sequence"/>
</dbReference>
<evidence type="ECO:0000256" key="1">
    <source>
        <dbReference type="ARBA" id="ARBA00007039"/>
    </source>
</evidence>
<dbReference type="EMBL" id="FOSK01000013">
    <property type="protein sequence ID" value="SFK99380.1"/>
    <property type="molecule type" value="Genomic_DNA"/>
</dbReference>
<dbReference type="RefSeq" id="WP_093522740.1">
    <property type="nucleotide sequence ID" value="NZ_FOSK01000013.1"/>
</dbReference>
<evidence type="ECO:0000256" key="7">
    <source>
        <dbReference type="SAM" id="MobiDB-lite"/>
    </source>
</evidence>
<dbReference type="Pfam" id="PF00574">
    <property type="entry name" value="CLP_protease"/>
    <property type="match status" value="1"/>
</dbReference>
<comment type="similarity">
    <text evidence="1 6">Belongs to the peptidase S14 family.</text>
</comment>
<dbReference type="PRINTS" id="PR00127">
    <property type="entry name" value="CLPPROTEASEP"/>
</dbReference>
<feature type="compositionally biased region" description="Polar residues" evidence="7">
    <location>
        <begin position="295"/>
        <end position="310"/>
    </location>
</feature>
<name>A0A1I4E342_9HYPH</name>
<dbReference type="PANTHER" id="PTHR10381">
    <property type="entry name" value="ATP-DEPENDENT CLP PROTEASE PROTEOLYTIC SUBUNIT"/>
    <property type="match status" value="1"/>
</dbReference>
<proteinExistence type="inferred from homology"/>
<dbReference type="InterPro" id="IPR001907">
    <property type="entry name" value="ClpP"/>
</dbReference>
<dbReference type="Gene3D" id="3.90.226.10">
    <property type="entry name" value="2-enoyl-CoA Hydratase, Chain A, domain 1"/>
    <property type="match status" value="1"/>
</dbReference>
<keyword evidence="5" id="KW-0720">Serine protease</keyword>
<feature type="region of interest" description="Disordered" evidence="7">
    <location>
        <begin position="290"/>
        <end position="341"/>
    </location>
</feature>
<dbReference type="NCBIfam" id="NF045542">
    <property type="entry name" value="Clp_rel_HeadMat"/>
    <property type="match status" value="1"/>
</dbReference>
<dbReference type="GO" id="GO:0006508">
    <property type="term" value="P:proteolysis"/>
    <property type="evidence" value="ECO:0007669"/>
    <property type="project" value="UniProtKB-KW"/>
</dbReference>
<keyword evidence="2" id="KW-0963">Cytoplasm</keyword>
<keyword evidence="3 8" id="KW-0645">Protease</keyword>
<reference evidence="8 9" key="1">
    <citation type="submission" date="2016-10" db="EMBL/GenBank/DDBJ databases">
        <authorList>
            <person name="Varghese N."/>
            <person name="Submissions S."/>
        </authorList>
    </citation>
    <scope>NUCLEOTIDE SEQUENCE [LARGE SCALE GENOMIC DNA]</scope>
    <source>
        <strain evidence="8 9">DSM 16392</strain>
    </source>
</reference>
<dbReference type="PANTHER" id="PTHR10381:SF70">
    <property type="entry name" value="ATP-DEPENDENT CLP PROTEASE PROTEOLYTIC SUBUNIT"/>
    <property type="match status" value="1"/>
</dbReference>
<dbReference type="GO" id="GO:0008233">
    <property type="term" value="F:peptidase activity"/>
    <property type="evidence" value="ECO:0007669"/>
    <property type="project" value="UniProtKB-KW"/>
</dbReference>
<comment type="caution">
    <text evidence="8">The sequence shown here is derived from an EMBL/GenBank/DDBJ whole genome shotgun (WGS) entry which is preliminary data.</text>
</comment>
<protein>
    <recommendedName>
        <fullName evidence="6">ATP-dependent Clp protease proteolytic subunit</fullName>
    </recommendedName>
</protein>
<evidence type="ECO:0000256" key="2">
    <source>
        <dbReference type="ARBA" id="ARBA00022490"/>
    </source>
</evidence>
<evidence type="ECO:0000313" key="8">
    <source>
        <dbReference type="EMBL" id="SFK99380.1"/>
    </source>
</evidence>
<keyword evidence="9" id="KW-1185">Reference proteome</keyword>
<evidence type="ECO:0000313" key="9">
    <source>
        <dbReference type="Proteomes" id="UP000199598"/>
    </source>
</evidence>
<dbReference type="InterPro" id="IPR029045">
    <property type="entry name" value="ClpP/crotonase-like_dom_sf"/>
</dbReference>
<evidence type="ECO:0000256" key="5">
    <source>
        <dbReference type="ARBA" id="ARBA00022825"/>
    </source>
</evidence>
<accession>A0A1I4E342</accession>
<keyword evidence="4" id="KW-0378">Hydrolase</keyword>
<evidence type="ECO:0000256" key="3">
    <source>
        <dbReference type="ARBA" id="ARBA00022670"/>
    </source>
</evidence>
<feature type="compositionally biased region" description="Basic residues" evidence="7">
    <location>
        <begin position="332"/>
        <end position="341"/>
    </location>
</feature>
<dbReference type="SUPFAM" id="SSF52096">
    <property type="entry name" value="ClpP/crotonase"/>
    <property type="match status" value="1"/>
</dbReference>
<gene>
    <name evidence="8" type="ORF">SAMN04488518_113116</name>
</gene>